<gene>
    <name evidence="1" type="ORF">HanXRQr2_Chr02g0065761</name>
</gene>
<dbReference type="Gramene" id="mRNA:HanXRQr2_Chr02g0065761">
    <property type="protein sequence ID" value="CDS:HanXRQr2_Chr02g0065761.1"/>
    <property type="gene ID" value="HanXRQr2_Chr02g0065761"/>
</dbReference>
<name>A0A9K3JNY3_HELAN</name>
<protein>
    <submittedName>
        <fullName evidence="1">Vacuolar import/degradation Vid27</fullName>
    </submittedName>
</protein>
<evidence type="ECO:0000313" key="1">
    <source>
        <dbReference type="EMBL" id="KAF5818477.1"/>
    </source>
</evidence>
<dbReference type="AlphaFoldDB" id="A0A9K3JNY3"/>
<dbReference type="PANTHER" id="PTHR31913">
    <property type="entry name" value="VACUOLAR IMPORT AND DEGRADATION PROTEIN 27"/>
    <property type="match status" value="1"/>
</dbReference>
<evidence type="ECO:0000313" key="2">
    <source>
        <dbReference type="Proteomes" id="UP000215914"/>
    </source>
</evidence>
<dbReference type="InterPro" id="IPR040458">
    <property type="entry name" value="Vid27"/>
</dbReference>
<dbReference type="PANTHER" id="PTHR31913:SF7">
    <property type="entry name" value="DEM PROTEIN"/>
    <property type="match status" value="1"/>
</dbReference>
<reference evidence="1" key="2">
    <citation type="submission" date="2020-06" db="EMBL/GenBank/DDBJ databases">
        <title>Helianthus annuus Genome sequencing and assembly Release 2.</title>
        <authorList>
            <person name="Gouzy J."/>
            <person name="Langlade N."/>
            <person name="Munos S."/>
        </authorList>
    </citation>
    <scope>NUCLEOTIDE SEQUENCE</scope>
    <source>
        <tissue evidence="1">Leaves</tissue>
    </source>
</reference>
<keyword evidence="2" id="KW-1185">Reference proteome</keyword>
<reference evidence="1" key="1">
    <citation type="journal article" date="2017" name="Nature">
        <title>The sunflower genome provides insights into oil metabolism, flowering and Asterid evolution.</title>
        <authorList>
            <person name="Badouin H."/>
            <person name="Gouzy J."/>
            <person name="Grassa C.J."/>
            <person name="Murat F."/>
            <person name="Staton S.E."/>
            <person name="Cottret L."/>
            <person name="Lelandais-Briere C."/>
            <person name="Owens G.L."/>
            <person name="Carrere S."/>
            <person name="Mayjonade B."/>
            <person name="Legrand L."/>
            <person name="Gill N."/>
            <person name="Kane N.C."/>
            <person name="Bowers J.E."/>
            <person name="Hubner S."/>
            <person name="Bellec A."/>
            <person name="Berard A."/>
            <person name="Berges H."/>
            <person name="Blanchet N."/>
            <person name="Boniface M.C."/>
            <person name="Brunel D."/>
            <person name="Catrice O."/>
            <person name="Chaidir N."/>
            <person name="Claudel C."/>
            <person name="Donnadieu C."/>
            <person name="Faraut T."/>
            <person name="Fievet G."/>
            <person name="Helmstetter N."/>
            <person name="King M."/>
            <person name="Knapp S.J."/>
            <person name="Lai Z."/>
            <person name="Le Paslier M.C."/>
            <person name="Lippi Y."/>
            <person name="Lorenzon L."/>
            <person name="Mandel J.R."/>
            <person name="Marage G."/>
            <person name="Marchand G."/>
            <person name="Marquand E."/>
            <person name="Bret-Mestries E."/>
            <person name="Morien E."/>
            <person name="Nambeesan S."/>
            <person name="Nguyen T."/>
            <person name="Pegot-Espagnet P."/>
            <person name="Pouilly N."/>
            <person name="Raftis F."/>
            <person name="Sallet E."/>
            <person name="Schiex T."/>
            <person name="Thomas J."/>
            <person name="Vandecasteele C."/>
            <person name="Vares D."/>
            <person name="Vear F."/>
            <person name="Vautrin S."/>
            <person name="Crespi M."/>
            <person name="Mangin B."/>
            <person name="Burke J.M."/>
            <person name="Salse J."/>
            <person name="Munos S."/>
            <person name="Vincourt P."/>
            <person name="Rieseberg L.H."/>
            <person name="Langlade N.B."/>
        </authorList>
    </citation>
    <scope>NUCLEOTIDE SEQUENCE</scope>
    <source>
        <tissue evidence="1">Leaves</tissue>
    </source>
</reference>
<proteinExistence type="predicted"/>
<organism evidence="1 2">
    <name type="scientific">Helianthus annuus</name>
    <name type="common">Common sunflower</name>
    <dbReference type="NCBI Taxonomy" id="4232"/>
    <lineage>
        <taxon>Eukaryota</taxon>
        <taxon>Viridiplantae</taxon>
        <taxon>Streptophyta</taxon>
        <taxon>Embryophyta</taxon>
        <taxon>Tracheophyta</taxon>
        <taxon>Spermatophyta</taxon>
        <taxon>Magnoliopsida</taxon>
        <taxon>eudicotyledons</taxon>
        <taxon>Gunneridae</taxon>
        <taxon>Pentapetalae</taxon>
        <taxon>asterids</taxon>
        <taxon>campanulids</taxon>
        <taxon>Asterales</taxon>
        <taxon>Asteraceae</taxon>
        <taxon>Asteroideae</taxon>
        <taxon>Heliantheae alliance</taxon>
        <taxon>Heliantheae</taxon>
        <taxon>Helianthus</taxon>
    </lineage>
</organism>
<sequence>MLLMCPENEGKPHSSGVNQLDIETGKIVTKWKFEKDGTDFTMREVTNDTKGSQLDPSESLSWVWMIIGCLIGI</sequence>
<accession>A0A9K3JNY3</accession>
<dbReference type="Proteomes" id="UP000215914">
    <property type="component" value="Unassembled WGS sequence"/>
</dbReference>
<dbReference type="EMBL" id="MNCJ02000317">
    <property type="protein sequence ID" value="KAF5818477.1"/>
    <property type="molecule type" value="Genomic_DNA"/>
</dbReference>
<comment type="caution">
    <text evidence="1">The sequence shown here is derived from an EMBL/GenBank/DDBJ whole genome shotgun (WGS) entry which is preliminary data.</text>
</comment>